<proteinExistence type="inferred from homology"/>
<keyword evidence="3 9" id="KW-0813">Transport</keyword>
<evidence type="ECO:0000256" key="7">
    <source>
        <dbReference type="ARBA" id="ARBA00023136"/>
    </source>
</evidence>
<dbReference type="PANTHER" id="PTHR30069">
    <property type="entry name" value="TONB-DEPENDENT OUTER MEMBRANE RECEPTOR"/>
    <property type="match status" value="1"/>
</dbReference>
<dbReference type="GO" id="GO:0015344">
    <property type="term" value="F:siderophore uptake transmembrane transporter activity"/>
    <property type="evidence" value="ECO:0007669"/>
    <property type="project" value="TreeGrafter"/>
</dbReference>
<keyword evidence="4 9" id="KW-1134">Transmembrane beta strand</keyword>
<evidence type="ECO:0000313" key="13">
    <source>
        <dbReference type="EMBL" id="OWU75094.1"/>
    </source>
</evidence>
<dbReference type="Proteomes" id="UP000215377">
    <property type="component" value="Unassembled WGS sequence"/>
</dbReference>
<dbReference type="PANTHER" id="PTHR30069:SF41">
    <property type="entry name" value="HEME_HEMOPEXIN UTILIZATION PROTEIN C"/>
    <property type="match status" value="1"/>
</dbReference>
<dbReference type="InterPro" id="IPR012910">
    <property type="entry name" value="Plug_dom"/>
</dbReference>
<evidence type="ECO:0000259" key="11">
    <source>
        <dbReference type="Pfam" id="PF00593"/>
    </source>
</evidence>
<evidence type="ECO:0000256" key="8">
    <source>
        <dbReference type="ARBA" id="ARBA00023237"/>
    </source>
</evidence>
<dbReference type="InterPro" id="IPR000531">
    <property type="entry name" value="Beta-barrel_TonB"/>
</dbReference>
<evidence type="ECO:0000256" key="3">
    <source>
        <dbReference type="ARBA" id="ARBA00022448"/>
    </source>
</evidence>
<comment type="subcellular location">
    <subcellularLocation>
        <location evidence="1 9">Cell outer membrane</location>
        <topology evidence="1 9">Multi-pass membrane protein</topology>
    </subcellularLocation>
</comment>
<dbReference type="Gene3D" id="2.170.130.10">
    <property type="entry name" value="TonB-dependent receptor, plug domain"/>
    <property type="match status" value="1"/>
</dbReference>
<feature type="domain" description="TonB-dependent receptor-like beta-barrel" evidence="11">
    <location>
        <begin position="229"/>
        <end position="602"/>
    </location>
</feature>
<evidence type="ECO:0000256" key="9">
    <source>
        <dbReference type="PROSITE-ProRule" id="PRU01360"/>
    </source>
</evidence>
<dbReference type="EMBL" id="AQQR01000003">
    <property type="protein sequence ID" value="OWU75094.1"/>
    <property type="molecule type" value="Genomic_DNA"/>
</dbReference>
<evidence type="ECO:0000256" key="1">
    <source>
        <dbReference type="ARBA" id="ARBA00004571"/>
    </source>
</evidence>
<evidence type="ECO:0000256" key="10">
    <source>
        <dbReference type="RuleBase" id="RU003357"/>
    </source>
</evidence>
<gene>
    <name evidence="13" type="ORF">ATO3_10040</name>
</gene>
<evidence type="ECO:0000256" key="5">
    <source>
        <dbReference type="ARBA" id="ARBA00022692"/>
    </source>
</evidence>
<dbReference type="InterPro" id="IPR036942">
    <property type="entry name" value="Beta-barrel_TonB_sf"/>
</dbReference>
<keyword evidence="14" id="KW-1185">Reference proteome</keyword>
<protein>
    <submittedName>
        <fullName evidence="13">TonB-dependent receptor</fullName>
    </submittedName>
</protein>
<evidence type="ECO:0000256" key="2">
    <source>
        <dbReference type="ARBA" id="ARBA00009810"/>
    </source>
</evidence>
<sequence>MSSIVLLAGTPALSQTADPDFLGTIVLDYSGVNEVGVDSDDLDTIEPDNLQDVFKNEPTVQVGSSLPISQKIYVNGIEENNLAVTIDGSRQNNKIFHHNATTYIDPVMLKQVRIDPGVAPADGGPGALAGSIAFETKDVDDLLAPGLSYGGIFSTEYQTNGDVFVNSLALMTRQGPFEALAYGKYATGDSQTDGDGNDILGSGTNVISGLAKVAYSAENGGRFELTYENVTDDDMRPFRADMGSADGSLRTRVYDLNRENIVFSYTTDAPTDMWDPKVLVAYSVTNLEVPTDYDASQGKTDSFNGVIQNRFSLPIGTVTAGVDFYSDDAYIDYLDRADPAAVFRPGESAENVGLFAQARLTPTDRMRISAGARGDLQSFTGTDGSSFDNSGLSANAAVEYDVTDAITLSAGASHIWGGITLAENFIMNPDWTYPADGIEPVTSENYFIAAAYNWGAWSLSGKVFKTDIDNARTPSYSGGPALTSDVNSDGYELKAGYAWQTGRVRIGFADIQSDVNGAPADSYVGRYLTTPIGQQVTLEVLQALPDYGLVLGADAQIAFDEDGFYDGAPADTLPGYQVVNAFVEYVPPRFENLRLRLQVNNLFDELYADRGTYGQEFVSDGLIPLYEPGRSVSVRATLTF</sequence>
<organism evidence="13 14">
    <name type="scientific">Marinibacterium profundimaris</name>
    <dbReference type="NCBI Taxonomy" id="1679460"/>
    <lineage>
        <taxon>Bacteria</taxon>
        <taxon>Pseudomonadati</taxon>
        <taxon>Pseudomonadota</taxon>
        <taxon>Alphaproteobacteria</taxon>
        <taxon>Rhodobacterales</taxon>
        <taxon>Paracoccaceae</taxon>
        <taxon>Marinibacterium</taxon>
    </lineage>
</organism>
<evidence type="ECO:0000313" key="14">
    <source>
        <dbReference type="Proteomes" id="UP000215377"/>
    </source>
</evidence>
<dbReference type="Pfam" id="PF07715">
    <property type="entry name" value="Plug"/>
    <property type="match status" value="1"/>
</dbReference>
<dbReference type="Pfam" id="PF00593">
    <property type="entry name" value="TonB_dep_Rec_b-barrel"/>
    <property type="match status" value="1"/>
</dbReference>
<dbReference type="InterPro" id="IPR037066">
    <property type="entry name" value="Plug_dom_sf"/>
</dbReference>
<name>A0A225NND1_9RHOB</name>
<accession>A0A225NND1</accession>
<dbReference type="AlphaFoldDB" id="A0A225NND1"/>
<dbReference type="Gene3D" id="2.40.170.20">
    <property type="entry name" value="TonB-dependent receptor, beta-barrel domain"/>
    <property type="match status" value="1"/>
</dbReference>
<evidence type="ECO:0000256" key="6">
    <source>
        <dbReference type="ARBA" id="ARBA00023077"/>
    </source>
</evidence>
<comment type="similarity">
    <text evidence="2 9 10">Belongs to the TonB-dependent receptor family.</text>
</comment>
<feature type="domain" description="TonB-dependent receptor plug" evidence="12">
    <location>
        <begin position="37"/>
        <end position="130"/>
    </location>
</feature>
<dbReference type="SUPFAM" id="SSF56935">
    <property type="entry name" value="Porins"/>
    <property type="match status" value="1"/>
</dbReference>
<keyword evidence="6 10" id="KW-0798">TonB box</keyword>
<dbReference type="InterPro" id="IPR039426">
    <property type="entry name" value="TonB-dep_rcpt-like"/>
</dbReference>
<keyword evidence="8 9" id="KW-0998">Cell outer membrane</keyword>
<evidence type="ECO:0000256" key="4">
    <source>
        <dbReference type="ARBA" id="ARBA00022452"/>
    </source>
</evidence>
<dbReference type="GO" id="GO:0044718">
    <property type="term" value="P:siderophore transmembrane transport"/>
    <property type="evidence" value="ECO:0007669"/>
    <property type="project" value="TreeGrafter"/>
</dbReference>
<keyword evidence="13" id="KW-0675">Receptor</keyword>
<keyword evidence="7 9" id="KW-0472">Membrane</keyword>
<comment type="caution">
    <text evidence="13">The sequence shown here is derived from an EMBL/GenBank/DDBJ whole genome shotgun (WGS) entry which is preliminary data.</text>
</comment>
<reference evidence="13 14" key="1">
    <citation type="submission" date="2013-04" db="EMBL/GenBank/DDBJ databases">
        <title>Oceanicola sp. 22II1-22F33 Genome Sequencing.</title>
        <authorList>
            <person name="Lai Q."/>
            <person name="Li G."/>
            <person name="Shao Z."/>
        </authorList>
    </citation>
    <scope>NUCLEOTIDE SEQUENCE [LARGE SCALE GENOMIC DNA]</scope>
    <source>
        <strain evidence="13 14">22II1-22F33</strain>
    </source>
</reference>
<dbReference type="PROSITE" id="PS52016">
    <property type="entry name" value="TONB_DEPENDENT_REC_3"/>
    <property type="match status" value="1"/>
</dbReference>
<evidence type="ECO:0000259" key="12">
    <source>
        <dbReference type="Pfam" id="PF07715"/>
    </source>
</evidence>
<keyword evidence="5 9" id="KW-0812">Transmembrane</keyword>
<dbReference type="GO" id="GO:0009279">
    <property type="term" value="C:cell outer membrane"/>
    <property type="evidence" value="ECO:0007669"/>
    <property type="project" value="UniProtKB-SubCell"/>
</dbReference>